<evidence type="ECO:0000256" key="1">
    <source>
        <dbReference type="ARBA" id="ARBA00004651"/>
    </source>
</evidence>
<organism evidence="9 10">
    <name type="scientific">Burkholderia mayonis</name>
    <dbReference type="NCBI Taxonomy" id="1385591"/>
    <lineage>
        <taxon>Bacteria</taxon>
        <taxon>Pseudomonadati</taxon>
        <taxon>Pseudomonadota</taxon>
        <taxon>Betaproteobacteria</taxon>
        <taxon>Burkholderiales</taxon>
        <taxon>Burkholderiaceae</taxon>
        <taxon>Burkholderia</taxon>
        <taxon>pseudomallei group</taxon>
    </lineage>
</organism>
<feature type="transmembrane region" description="Helical" evidence="8">
    <location>
        <begin position="78"/>
        <end position="99"/>
    </location>
</feature>
<dbReference type="AlphaFoldDB" id="A0A1B4FJ54"/>
<feature type="transmembrane region" description="Helical" evidence="8">
    <location>
        <begin position="306"/>
        <end position="327"/>
    </location>
</feature>
<gene>
    <name evidence="9" type="ORF">WS70_17450</name>
</gene>
<protein>
    <submittedName>
        <fullName evidence="9">ABC transporter permease</fullName>
    </submittedName>
</protein>
<feature type="transmembrane region" description="Helical" evidence="8">
    <location>
        <begin position="29"/>
        <end position="58"/>
    </location>
</feature>
<dbReference type="GO" id="GO:0022857">
    <property type="term" value="F:transmembrane transporter activity"/>
    <property type="evidence" value="ECO:0007669"/>
    <property type="project" value="InterPro"/>
</dbReference>
<dbReference type="EMBL" id="CP013387">
    <property type="protein sequence ID" value="AOJ03726.1"/>
    <property type="molecule type" value="Genomic_DNA"/>
</dbReference>
<feature type="transmembrane region" description="Helical" evidence="8">
    <location>
        <begin position="142"/>
        <end position="163"/>
    </location>
</feature>
<dbReference type="GO" id="GO:0033214">
    <property type="term" value="P:siderophore-iron import into cell"/>
    <property type="evidence" value="ECO:0007669"/>
    <property type="project" value="TreeGrafter"/>
</dbReference>
<dbReference type="PANTHER" id="PTHR30472:SF24">
    <property type="entry name" value="FERRIC ENTEROBACTIN TRANSPORT SYSTEM PERMEASE PROTEIN FEPG"/>
    <property type="match status" value="1"/>
</dbReference>
<dbReference type="GO" id="GO:0005886">
    <property type="term" value="C:plasma membrane"/>
    <property type="evidence" value="ECO:0007669"/>
    <property type="project" value="UniProtKB-SubCell"/>
</dbReference>
<sequence length="356" mass="36866">MTGVPNRPIRTTRAQGAARWRTFARGAGWAAILTLTVVLSVRLGAAGFPLTSAVQALFHRDVARDVAFVMWELRMPRVLLALMIGAQLAASGLVLQGALRNPLAEPGVIGVSSGATLGVMLLLLVANFAGSLDGSRLDAYDITWIPFVAQAGGIGAALGVYALAWRNGTAPFRLILMGVAVSAAMYAVAMTILAGWGSSRIEVLLTWLAGNLYARGWQHVLLLAPWTAATIVLLPAILPAVQVLSIGDDAATSVGLNVERWRLVAIVYAGFAAAGAIAIAGPVAFVGLIAPHLARLAVSGPLARQAPFALLCGALITALADLTGRVVVAPAEIPVGAVTALFGAPLFLHLLSRSSR</sequence>
<name>A0A1B4FJ54_9BURK</name>
<evidence type="ECO:0000256" key="4">
    <source>
        <dbReference type="ARBA" id="ARBA00022475"/>
    </source>
</evidence>
<keyword evidence="5 8" id="KW-0812">Transmembrane</keyword>
<dbReference type="SUPFAM" id="SSF81345">
    <property type="entry name" value="ABC transporter involved in vitamin B12 uptake, BtuC"/>
    <property type="match status" value="1"/>
</dbReference>
<keyword evidence="4" id="KW-1003">Cell membrane</keyword>
<dbReference type="CDD" id="cd06550">
    <property type="entry name" value="TM_ABC_iron-siderophores_like"/>
    <property type="match status" value="1"/>
</dbReference>
<dbReference type="Proteomes" id="UP000062519">
    <property type="component" value="Chromosome 2"/>
</dbReference>
<accession>A0A1B4FJ54</accession>
<feature type="transmembrane region" description="Helical" evidence="8">
    <location>
        <begin position="111"/>
        <end position="130"/>
    </location>
</feature>
<reference evidence="9 10" key="1">
    <citation type="submission" date="2015-12" db="EMBL/GenBank/DDBJ databases">
        <title>Diversity of Burkholderia near neighbor genomes.</title>
        <authorList>
            <person name="Sahl J."/>
            <person name="Wagner D."/>
            <person name="Keim P."/>
        </authorList>
    </citation>
    <scope>NUCLEOTIDE SEQUENCE [LARGE SCALE GENOMIC DNA]</scope>
    <source>
        <strain evidence="9 10">BDU6</strain>
    </source>
</reference>
<dbReference type="FunFam" id="1.10.3470.10:FF:000001">
    <property type="entry name" value="Vitamin B12 ABC transporter permease BtuC"/>
    <property type="match status" value="1"/>
</dbReference>
<feature type="transmembrane region" description="Helical" evidence="8">
    <location>
        <begin position="333"/>
        <end position="351"/>
    </location>
</feature>
<evidence type="ECO:0000256" key="3">
    <source>
        <dbReference type="ARBA" id="ARBA00022448"/>
    </source>
</evidence>
<dbReference type="Pfam" id="PF01032">
    <property type="entry name" value="FecCD"/>
    <property type="match status" value="1"/>
</dbReference>
<evidence type="ECO:0000256" key="6">
    <source>
        <dbReference type="ARBA" id="ARBA00022989"/>
    </source>
</evidence>
<dbReference type="Gene3D" id="1.10.3470.10">
    <property type="entry name" value="ABC transporter involved in vitamin B12 uptake, BtuC"/>
    <property type="match status" value="1"/>
</dbReference>
<dbReference type="KEGG" id="buu:WS70_17450"/>
<feature type="transmembrane region" description="Helical" evidence="8">
    <location>
        <begin position="175"/>
        <end position="199"/>
    </location>
</feature>
<evidence type="ECO:0000256" key="8">
    <source>
        <dbReference type="SAM" id="Phobius"/>
    </source>
</evidence>
<keyword evidence="6 8" id="KW-1133">Transmembrane helix</keyword>
<keyword evidence="10" id="KW-1185">Reference proteome</keyword>
<comment type="similarity">
    <text evidence="2">Belongs to the binding-protein-dependent transport system permease family. FecCD subfamily.</text>
</comment>
<evidence type="ECO:0000256" key="2">
    <source>
        <dbReference type="ARBA" id="ARBA00007935"/>
    </source>
</evidence>
<dbReference type="InterPro" id="IPR037294">
    <property type="entry name" value="ABC_BtuC-like"/>
</dbReference>
<proteinExistence type="inferred from homology"/>
<comment type="subcellular location">
    <subcellularLocation>
        <location evidence="1">Cell membrane</location>
        <topology evidence="1">Multi-pass membrane protein</topology>
    </subcellularLocation>
</comment>
<feature type="transmembrane region" description="Helical" evidence="8">
    <location>
        <begin position="220"/>
        <end position="241"/>
    </location>
</feature>
<evidence type="ECO:0000256" key="7">
    <source>
        <dbReference type="ARBA" id="ARBA00023136"/>
    </source>
</evidence>
<evidence type="ECO:0000256" key="5">
    <source>
        <dbReference type="ARBA" id="ARBA00022692"/>
    </source>
</evidence>
<dbReference type="RefSeq" id="WP_059470945.1">
    <property type="nucleotide sequence ID" value="NZ_CP013387.1"/>
</dbReference>
<feature type="transmembrane region" description="Helical" evidence="8">
    <location>
        <begin position="261"/>
        <end position="294"/>
    </location>
</feature>
<dbReference type="InterPro" id="IPR000522">
    <property type="entry name" value="ABC_transptr_permease_BtuC"/>
</dbReference>
<dbReference type="PANTHER" id="PTHR30472">
    <property type="entry name" value="FERRIC ENTEROBACTIN TRANSPORT SYSTEM PERMEASE PROTEIN"/>
    <property type="match status" value="1"/>
</dbReference>
<keyword evidence="7 8" id="KW-0472">Membrane</keyword>
<evidence type="ECO:0000313" key="10">
    <source>
        <dbReference type="Proteomes" id="UP000062519"/>
    </source>
</evidence>
<evidence type="ECO:0000313" key="9">
    <source>
        <dbReference type="EMBL" id="AOJ03726.1"/>
    </source>
</evidence>
<keyword evidence="3" id="KW-0813">Transport</keyword>